<reference evidence="4 5" key="1">
    <citation type="submission" date="2019-09" db="EMBL/GenBank/DDBJ databases">
        <title>Bird 10,000 Genomes (B10K) Project - Family phase.</title>
        <authorList>
            <person name="Zhang G."/>
        </authorList>
    </citation>
    <scope>NUCLEOTIDE SEQUENCE [LARGE SCALE GENOMIC DNA]</scope>
    <source>
        <strain evidence="4">OUT-0051</strain>
        <tissue evidence="4">Kidney</tissue>
    </source>
</reference>
<keyword evidence="2" id="KW-0378">Hydrolase</keyword>
<dbReference type="AlphaFoldDB" id="A0A7K7LIJ2"/>
<keyword evidence="5" id="KW-1185">Reference proteome</keyword>
<evidence type="ECO:0000313" key="5">
    <source>
        <dbReference type="Proteomes" id="UP000525565"/>
    </source>
</evidence>
<evidence type="ECO:0000256" key="1">
    <source>
        <dbReference type="ARBA" id="ARBA00022670"/>
    </source>
</evidence>
<evidence type="ECO:0000256" key="2">
    <source>
        <dbReference type="ARBA" id="ARBA00022750"/>
    </source>
</evidence>
<dbReference type="PANTHER" id="PTHR19422">
    <property type="entry name" value="GAG RETROVIRAL POLYPROTEIN"/>
    <property type="match status" value="1"/>
</dbReference>
<dbReference type="PANTHER" id="PTHR19422:SF123">
    <property type="entry name" value="RT1 CLASS I, LOCUS CE15"/>
    <property type="match status" value="1"/>
</dbReference>
<dbReference type="InterPro" id="IPR029054">
    <property type="entry name" value="dUTPase-like"/>
</dbReference>
<dbReference type="EMBL" id="VZSO01008992">
    <property type="protein sequence ID" value="NWZ30821.1"/>
    <property type="molecule type" value="Genomic_DNA"/>
</dbReference>
<dbReference type="Pfam" id="PF00692">
    <property type="entry name" value="dUTPase"/>
    <property type="match status" value="1"/>
</dbReference>
<gene>
    <name evidence="4" type="primary">Ervk9_5</name>
    <name evidence="4" type="ORF">ASASCU_R11178</name>
</gene>
<dbReference type="InterPro" id="IPR051592">
    <property type="entry name" value="HERV-K_Pro_peptidase_A2"/>
</dbReference>
<dbReference type="InterPro" id="IPR001995">
    <property type="entry name" value="Peptidase_A2_cat"/>
</dbReference>
<proteinExistence type="predicted"/>
<dbReference type="InterPro" id="IPR036157">
    <property type="entry name" value="dUTPase-like_sf"/>
</dbReference>
<comment type="caution">
    <text evidence="4">The sequence shown here is derived from an EMBL/GenBank/DDBJ whole genome shotgun (WGS) entry which is preliminary data.</text>
</comment>
<feature type="domain" description="Peptidase A2" evidence="3">
    <location>
        <begin position="146"/>
        <end position="160"/>
    </location>
</feature>
<keyword evidence="1" id="KW-0645">Protease</keyword>
<dbReference type="PROSITE" id="PS50175">
    <property type="entry name" value="ASP_PROT_RETROV"/>
    <property type="match status" value="1"/>
</dbReference>
<protein>
    <submittedName>
        <fullName evidence="4">POK9 protein</fullName>
    </submittedName>
</protein>
<dbReference type="GO" id="GO:0004190">
    <property type="term" value="F:aspartic-type endopeptidase activity"/>
    <property type="evidence" value="ECO:0007669"/>
    <property type="project" value="UniProtKB-KW"/>
</dbReference>
<name>A0A7K7LIJ2_9AVES</name>
<feature type="non-terminal residue" evidence="4">
    <location>
        <position position="160"/>
    </location>
</feature>
<dbReference type="SUPFAM" id="SSF51283">
    <property type="entry name" value="dUTPase-like"/>
    <property type="match status" value="1"/>
</dbReference>
<keyword evidence="2" id="KW-0064">Aspartyl protease</keyword>
<dbReference type="Proteomes" id="UP000525565">
    <property type="component" value="Unassembled WGS sequence"/>
</dbReference>
<evidence type="ECO:0000259" key="3">
    <source>
        <dbReference type="PROSITE" id="PS50175"/>
    </source>
</evidence>
<evidence type="ECO:0000313" key="4">
    <source>
        <dbReference type="EMBL" id="NWZ30821.1"/>
    </source>
</evidence>
<feature type="non-terminal residue" evidence="4">
    <location>
        <position position="1"/>
    </location>
</feature>
<sequence>RGSLGLDLATAIDMTIIDQKPVKIPSTTMGPLIIDKKPHGALLIGRSSSGIKGLIILPGVIDADYKGTISIVVQTLFPPLHIPAKSKIAQLVPLPQLTEGMKATTDVSRGTQGFGSTGGLAMLTMAMNWRPVVSVTLYSAGEKLDLDMLLDTGADLTIVH</sequence>
<dbReference type="Gene3D" id="2.70.40.10">
    <property type="match status" value="1"/>
</dbReference>
<dbReference type="GO" id="GO:0006508">
    <property type="term" value="P:proteolysis"/>
    <property type="evidence" value="ECO:0007669"/>
    <property type="project" value="UniProtKB-KW"/>
</dbReference>
<organism evidence="4 5">
    <name type="scientific">Asarcornis scutulata</name>
    <dbReference type="NCBI Taxonomy" id="75869"/>
    <lineage>
        <taxon>Eukaryota</taxon>
        <taxon>Metazoa</taxon>
        <taxon>Chordata</taxon>
        <taxon>Craniata</taxon>
        <taxon>Vertebrata</taxon>
        <taxon>Euteleostomi</taxon>
        <taxon>Archelosauria</taxon>
        <taxon>Archosauria</taxon>
        <taxon>Dinosauria</taxon>
        <taxon>Saurischia</taxon>
        <taxon>Theropoda</taxon>
        <taxon>Coelurosauria</taxon>
        <taxon>Aves</taxon>
        <taxon>Neognathae</taxon>
        <taxon>Galloanserae</taxon>
        <taxon>Anseriformes</taxon>
        <taxon>Anatidae</taxon>
        <taxon>Anatinae</taxon>
        <taxon>Asarcornis</taxon>
    </lineage>
</organism>
<accession>A0A7K7LIJ2</accession>